<dbReference type="EMBL" id="JACJQY010000007">
    <property type="protein sequence ID" value="MBD2316535.1"/>
    <property type="molecule type" value="Genomic_DNA"/>
</dbReference>
<name>A0ABR8C8P4_9CYAN</name>
<keyword evidence="2" id="KW-0732">Signal</keyword>
<comment type="caution">
    <text evidence="4">The sequence shown here is derived from an EMBL/GenBank/DDBJ whole genome shotgun (WGS) entry which is preliminary data.</text>
</comment>
<reference evidence="4 5" key="1">
    <citation type="journal article" date="2020" name="ISME J.">
        <title>Comparative genomics reveals insights into cyanobacterial evolution and habitat adaptation.</title>
        <authorList>
            <person name="Chen M.Y."/>
            <person name="Teng W.K."/>
            <person name="Zhao L."/>
            <person name="Hu C.X."/>
            <person name="Zhou Y.K."/>
            <person name="Han B.P."/>
            <person name="Song L.R."/>
            <person name="Shu W.S."/>
        </authorList>
    </citation>
    <scope>NUCLEOTIDE SEQUENCE [LARGE SCALE GENOMIC DNA]</scope>
    <source>
        <strain evidence="4 5">FACHB-1050</strain>
    </source>
</reference>
<feature type="region of interest" description="Disordered" evidence="1">
    <location>
        <begin position="39"/>
        <end position="58"/>
    </location>
</feature>
<dbReference type="PROSITE" id="PS51257">
    <property type="entry name" value="PROKAR_LIPOPROTEIN"/>
    <property type="match status" value="1"/>
</dbReference>
<keyword evidence="5" id="KW-1185">Reference proteome</keyword>
<dbReference type="RefSeq" id="WP_190577422.1">
    <property type="nucleotide sequence ID" value="NZ_CAWPQU010000067.1"/>
</dbReference>
<evidence type="ECO:0000259" key="3">
    <source>
        <dbReference type="Pfam" id="PF03713"/>
    </source>
</evidence>
<feature type="signal peptide" evidence="2">
    <location>
        <begin position="1"/>
        <end position="27"/>
    </location>
</feature>
<evidence type="ECO:0000256" key="2">
    <source>
        <dbReference type="SAM" id="SignalP"/>
    </source>
</evidence>
<evidence type="ECO:0000256" key="1">
    <source>
        <dbReference type="SAM" id="MobiDB-lite"/>
    </source>
</evidence>
<dbReference type="Gene3D" id="1.20.1260.10">
    <property type="match status" value="2"/>
</dbReference>
<protein>
    <submittedName>
        <fullName evidence="4">DUF305 domain-containing protein</fullName>
    </submittedName>
</protein>
<evidence type="ECO:0000313" key="4">
    <source>
        <dbReference type="EMBL" id="MBD2316535.1"/>
    </source>
</evidence>
<sequence>MNFTKLNILSHSLGLVAIISIATGALAACSTTTPETSASTSTVVIKPSSTPESKTAMPSMDNMHNMGNTHMTMDLGPADADFDLRFIDGMIPHHKGAVEMAKEAQQKSQRPEIKKLADDIIAAQAKEINELQTWRKQWYPNASNKPMAYNAQMGHMMEMSDEQMKGMMMSQDLGAKDAEFDLRFINAMIPHHESAVIMAKDALAKSTRPEIKKLAQDIISSQQAEIKQMQEWKQVWYKKQ</sequence>
<dbReference type="InterPro" id="IPR005183">
    <property type="entry name" value="DUF305_CopM-like"/>
</dbReference>
<gene>
    <name evidence="4" type="ORF">H6G05_06700</name>
</gene>
<proteinExistence type="predicted"/>
<evidence type="ECO:0000313" key="5">
    <source>
        <dbReference type="Proteomes" id="UP000618445"/>
    </source>
</evidence>
<dbReference type="InterPro" id="IPR012347">
    <property type="entry name" value="Ferritin-like"/>
</dbReference>
<accession>A0ABR8C8P4</accession>
<dbReference type="Pfam" id="PF03713">
    <property type="entry name" value="DUF305"/>
    <property type="match status" value="1"/>
</dbReference>
<dbReference type="Proteomes" id="UP000618445">
    <property type="component" value="Unassembled WGS sequence"/>
</dbReference>
<dbReference type="PANTHER" id="PTHR36933">
    <property type="entry name" value="SLL0788 PROTEIN"/>
    <property type="match status" value="1"/>
</dbReference>
<feature type="domain" description="DUF305" evidence="3">
    <location>
        <begin position="83"/>
        <end position="232"/>
    </location>
</feature>
<organism evidence="4 5">
    <name type="scientific">Phormidium tenue FACHB-1050</name>
    <dbReference type="NCBI Taxonomy" id="2692857"/>
    <lineage>
        <taxon>Bacteria</taxon>
        <taxon>Bacillati</taxon>
        <taxon>Cyanobacteriota</taxon>
        <taxon>Cyanophyceae</taxon>
        <taxon>Oscillatoriophycideae</taxon>
        <taxon>Oscillatoriales</taxon>
        <taxon>Oscillatoriaceae</taxon>
        <taxon>Phormidium</taxon>
    </lineage>
</organism>
<dbReference type="PANTHER" id="PTHR36933:SF1">
    <property type="entry name" value="SLL0788 PROTEIN"/>
    <property type="match status" value="1"/>
</dbReference>
<feature type="chain" id="PRO_5046462200" evidence="2">
    <location>
        <begin position="28"/>
        <end position="240"/>
    </location>
</feature>